<evidence type="ECO:0000256" key="1">
    <source>
        <dbReference type="SAM" id="MobiDB-lite"/>
    </source>
</evidence>
<sequence length="91" mass="10044">MTALTAVKPGRPLHPDEQEAHTDQTESEETAESTEDDSSADSTTAHTVTDNSGEAARLLSGEDLEAQREVLRQQLRHMIDRIRGMLPDSEE</sequence>
<accession>A0A194PZH1</accession>
<organism evidence="2 3">
    <name type="scientific">Papilio xuthus</name>
    <name type="common">Asian swallowtail butterfly</name>
    <dbReference type="NCBI Taxonomy" id="66420"/>
    <lineage>
        <taxon>Eukaryota</taxon>
        <taxon>Metazoa</taxon>
        <taxon>Ecdysozoa</taxon>
        <taxon>Arthropoda</taxon>
        <taxon>Hexapoda</taxon>
        <taxon>Insecta</taxon>
        <taxon>Pterygota</taxon>
        <taxon>Neoptera</taxon>
        <taxon>Endopterygota</taxon>
        <taxon>Lepidoptera</taxon>
        <taxon>Glossata</taxon>
        <taxon>Ditrysia</taxon>
        <taxon>Papilionoidea</taxon>
        <taxon>Papilionidae</taxon>
        <taxon>Papilioninae</taxon>
        <taxon>Papilio</taxon>
    </lineage>
</organism>
<feature type="compositionally biased region" description="Low complexity" evidence="1">
    <location>
        <begin position="40"/>
        <end position="50"/>
    </location>
</feature>
<name>A0A194PZH1_PAPXU</name>
<feature type="compositionally biased region" description="Basic and acidic residues" evidence="1">
    <location>
        <begin position="13"/>
        <end position="24"/>
    </location>
</feature>
<dbReference type="Proteomes" id="UP000053268">
    <property type="component" value="Unassembled WGS sequence"/>
</dbReference>
<feature type="region of interest" description="Disordered" evidence="1">
    <location>
        <begin position="1"/>
        <end position="61"/>
    </location>
</feature>
<evidence type="ECO:0000313" key="3">
    <source>
        <dbReference type="Proteomes" id="UP000053268"/>
    </source>
</evidence>
<dbReference type="EMBL" id="KQ459586">
    <property type="protein sequence ID" value="KPI98139.1"/>
    <property type="molecule type" value="Genomic_DNA"/>
</dbReference>
<keyword evidence="3" id="KW-1185">Reference proteome</keyword>
<dbReference type="AlphaFoldDB" id="A0A194PZH1"/>
<protein>
    <submittedName>
        <fullName evidence="2">Uncharacterized protein</fullName>
    </submittedName>
</protein>
<evidence type="ECO:0000313" key="2">
    <source>
        <dbReference type="EMBL" id="KPI98139.1"/>
    </source>
</evidence>
<feature type="compositionally biased region" description="Acidic residues" evidence="1">
    <location>
        <begin position="25"/>
        <end position="39"/>
    </location>
</feature>
<reference evidence="2 3" key="1">
    <citation type="journal article" date="2015" name="Nat. Commun.">
        <title>Outbred genome sequencing and CRISPR/Cas9 gene editing in butterflies.</title>
        <authorList>
            <person name="Li X."/>
            <person name="Fan D."/>
            <person name="Zhang W."/>
            <person name="Liu G."/>
            <person name="Zhang L."/>
            <person name="Zhao L."/>
            <person name="Fang X."/>
            <person name="Chen L."/>
            <person name="Dong Y."/>
            <person name="Chen Y."/>
            <person name="Ding Y."/>
            <person name="Zhao R."/>
            <person name="Feng M."/>
            <person name="Zhu Y."/>
            <person name="Feng Y."/>
            <person name="Jiang X."/>
            <person name="Zhu D."/>
            <person name="Xiang H."/>
            <person name="Feng X."/>
            <person name="Li S."/>
            <person name="Wang J."/>
            <person name="Zhang G."/>
            <person name="Kronforst M.R."/>
            <person name="Wang W."/>
        </authorList>
    </citation>
    <scope>NUCLEOTIDE SEQUENCE [LARGE SCALE GENOMIC DNA]</scope>
    <source>
        <strain evidence="2">Ya'a_city_454_Px</strain>
        <tissue evidence="2">Whole body</tissue>
    </source>
</reference>
<proteinExistence type="predicted"/>
<gene>
    <name evidence="2" type="ORF">RR46_11260</name>
</gene>